<dbReference type="Proteomes" id="UP001212189">
    <property type="component" value="Chromosome"/>
</dbReference>
<feature type="signal peptide" evidence="1">
    <location>
        <begin position="1"/>
        <end position="21"/>
    </location>
</feature>
<dbReference type="KEGG" id="dce:O6P33_01620"/>
<feature type="domain" description="Solute-binding protein family 3/N-terminal" evidence="2">
    <location>
        <begin position="27"/>
        <end position="249"/>
    </location>
</feature>
<evidence type="ECO:0000313" key="3">
    <source>
        <dbReference type="EMBL" id="WBE25571.1"/>
    </source>
</evidence>
<dbReference type="SUPFAM" id="SSF53850">
    <property type="entry name" value="Periplasmic binding protein-like II"/>
    <property type="match status" value="1"/>
</dbReference>
<organism evidence="3 4">
    <name type="scientific">Denitrificimonas caeni</name>
    <dbReference type="NCBI Taxonomy" id="521720"/>
    <lineage>
        <taxon>Bacteria</taxon>
        <taxon>Pseudomonadati</taxon>
        <taxon>Pseudomonadota</taxon>
        <taxon>Gammaproteobacteria</taxon>
        <taxon>Pseudomonadales</taxon>
        <taxon>Pseudomonadaceae</taxon>
        <taxon>Denitrificimonas</taxon>
    </lineage>
</organism>
<dbReference type="InterPro" id="IPR001638">
    <property type="entry name" value="Solute-binding_3/MltF_N"/>
</dbReference>
<keyword evidence="4" id="KW-1185">Reference proteome</keyword>
<reference evidence="3 4" key="1">
    <citation type="submission" date="2022-12" db="EMBL/GenBank/DDBJ databases">
        <title>Coexistence and Characterization of a Novel Tigecycline Resistance gene tet(X) variant and blaNDM-1 in a Pseudomonas caeni Isolate of Chicken Origin.</title>
        <authorList>
            <person name="Lu X."/>
            <person name="Zhang L."/>
            <person name="Li R."/>
            <person name="Wang Z."/>
        </authorList>
    </citation>
    <scope>NUCLEOTIDE SEQUENCE [LARGE SCALE GENOMIC DNA]</scope>
    <source>
        <strain evidence="3 4">CE14</strain>
    </source>
</reference>
<dbReference type="PANTHER" id="PTHR38834">
    <property type="entry name" value="PERIPLASMIC SUBSTRATE BINDING PROTEIN FAMILY 3"/>
    <property type="match status" value="1"/>
</dbReference>
<proteinExistence type="predicted"/>
<keyword evidence="1" id="KW-0732">Signal</keyword>
<dbReference type="AlphaFoldDB" id="A0AAF0AKL1"/>
<sequence length="249" mass="28531">MFKFRASFVLAALLYSAVSWAAEPAHKVHLLTENFPPYNMEKEGKNFGRDENIEGIATDIVREMFHRAGIEYTLTLRFPWERVYKQVLEKADVGVFVMSRSPEREELFQWVGPIGPDDWVFLARSDSPITLQSLDEAGRYKVGSYRGDVITEHLQKHAIEPITALRDQENAGKLMRGEIDLWATGDPAGRYLAALEGVHNLKTVSRFNRADLYLALNKDIDDAVVIQLQEALDAMREQGELEQYFNKYF</sequence>
<dbReference type="PANTHER" id="PTHR38834:SF3">
    <property type="entry name" value="SOLUTE-BINDING PROTEIN FAMILY 3_N-TERMINAL DOMAIN-CONTAINING PROTEIN"/>
    <property type="match status" value="1"/>
</dbReference>
<evidence type="ECO:0000313" key="4">
    <source>
        <dbReference type="Proteomes" id="UP001212189"/>
    </source>
</evidence>
<dbReference type="SMART" id="SM00062">
    <property type="entry name" value="PBPb"/>
    <property type="match status" value="1"/>
</dbReference>
<dbReference type="EMBL" id="CP114976">
    <property type="protein sequence ID" value="WBE25571.1"/>
    <property type="molecule type" value="Genomic_DNA"/>
</dbReference>
<evidence type="ECO:0000256" key="1">
    <source>
        <dbReference type="SAM" id="SignalP"/>
    </source>
</evidence>
<evidence type="ECO:0000259" key="2">
    <source>
        <dbReference type="SMART" id="SM00062"/>
    </source>
</evidence>
<dbReference type="RefSeq" id="WP_269818514.1">
    <property type="nucleotide sequence ID" value="NZ_CP114976.1"/>
</dbReference>
<gene>
    <name evidence="3" type="ORF">O6P33_01620</name>
</gene>
<dbReference type="Gene3D" id="3.40.190.10">
    <property type="entry name" value="Periplasmic binding protein-like II"/>
    <property type="match status" value="2"/>
</dbReference>
<dbReference type="Pfam" id="PF00497">
    <property type="entry name" value="SBP_bac_3"/>
    <property type="match status" value="1"/>
</dbReference>
<name>A0AAF0AKL1_9GAMM</name>
<accession>A0AAF0AKL1</accession>
<protein>
    <submittedName>
        <fullName evidence="3">ABC transporter substrate-binding protein</fullName>
    </submittedName>
</protein>
<feature type="chain" id="PRO_5042177610" evidence="1">
    <location>
        <begin position="22"/>
        <end position="249"/>
    </location>
</feature>